<evidence type="ECO:0000313" key="1">
    <source>
        <dbReference type="EMBL" id="CAG8807778.1"/>
    </source>
</evidence>
<name>A0ABN7VYY0_GIGMA</name>
<proteinExistence type="predicted"/>
<comment type="caution">
    <text evidence="1">The sequence shown here is derived from an EMBL/GenBank/DDBJ whole genome shotgun (WGS) entry which is preliminary data.</text>
</comment>
<organism evidence="1 2">
    <name type="scientific">Gigaspora margarita</name>
    <dbReference type="NCBI Taxonomy" id="4874"/>
    <lineage>
        <taxon>Eukaryota</taxon>
        <taxon>Fungi</taxon>
        <taxon>Fungi incertae sedis</taxon>
        <taxon>Mucoromycota</taxon>
        <taxon>Glomeromycotina</taxon>
        <taxon>Glomeromycetes</taxon>
        <taxon>Diversisporales</taxon>
        <taxon>Gigasporaceae</taxon>
        <taxon>Gigaspora</taxon>
    </lineage>
</organism>
<dbReference type="Proteomes" id="UP000789901">
    <property type="component" value="Unassembled WGS sequence"/>
</dbReference>
<dbReference type="EMBL" id="CAJVQB010026057">
    <property type="protein sequence ID" value="CAG8807778.1"/>
    <property type="molecule type" value="Genomic_DNA"/>
</dbReference>
<protein>
    <submittedName>
        <fullName evidence="1">31004_t:CDS:1</fullName>
    </submittedName>
</protein>
<accession>A0ABN7VYY0</accession>
<sequence>MDINLPIATVTLKGPTLVMATVTKLGVNLPISTITLKGPTTAMTTVTRK</sequence>
<keyword evidence="2" id="KW-1185">Reference proteome</keyword>
<gene>
    <name evidence="1" type="ORF">GMARGA_LOCUS24573</name>
</gene>
<reference evidence="1 2" key="1">
    <citation type="submission" date="2021-06" db="EMBL/GenBank/DDBJ databases">
        <authorList>
            <person name="Kallberg Y."/>
            <person name="Tangrot J."/>
            <person name="Rosling A."/>
        </authorList>
    </citation>
    <scope>NUCLEOTIDE SEQUENCE [LARGE SCALE GENOMIC DNA]</scope>
    <source>
        <strain evidence="1 2">120-4 pot B 10/14</strain>
    </source>
</reference>
<evidence type="ECO:0000313" key="2">
    <source>
        <dbReference type="Proteomes" id="UP000789901"/>
    </source>
</evidence>